<dbReference type="InterPro" id="IPR036390">
    <property type="entry name" value="WH_DNA-bd_sf"/>
</dbReference>
<dbReference type="EMBL" id="FRFE01000026">
    <property type="protein sequence ID" value="SHO51595.1"/>
    <property type="molecule type" value="Genomic_DNA"/>
</dbReference>
<dbReference type="InterPro" id="IPR011711">
    <property type="entry name" value="GntR_C"/>
</dbReference>
<dbReference type="GO" id="GO:0003677">
    <property type="term" value="F:DNA binding"/>
    <property type="evidence" value="ECO:0007669"/>
    <property type="project" value="UniProtKB-KW"/>
</dbReference>
<dbReference type="SMART" id="SM00895">
    <property type="entry name" value="FCD"/>
    <property type="match status" value="1"/>
</dbReference>
<name>A0A1M7YG30_9BACT</name>
<feature type="domain" description="HTH gntR-type" evidence="4">
    <location>
        <begin position="6"/>
        <end position="73"/>
    </location>
</feature>
<dbReference type="GO" id="GO:0003700">
    <property type="term" value="F:DNA-binding transcription factor activity"/>
    <property type="evidence" value="ECO:0007669"/>
    <property type="project" value="InterPro"/>
</dbReference>
<dbReference type="Gene3D" id="1.20.120.530">
    <property type="entry name" value="GntR ligand-binding domain-like"/>
    <property type="match status" value="1"/>
</dbReference>
<dbReference type="InterPro" id="IPR036388">
    <property type="entry name" value="WH-like_DNA-bd_sf"/>
</dbReference>
<dbReference type="Gene3D" id="1.10.10.10">
    <property type="entry name" value="Winged helix-like DNA-binding domain superfamily/Winged helix DNA-binding domain"/>
    <property type="match status" value="1"/>
</dbReference>
<dbReference type="PANTHER" id="PTHR43537">
    <property type="entry name" value="TRANSCRIPTIONAL REGULATOR, GNTR FAMILY"/>
    <property type="match status" value="1"/>
</dbReference>
<proteinExistence type="predicted"/>
<keyword evidence="2" id="KW-0238">DNA-binding</keyword>
<evidence type="ECO:0000259" key="4">
    <source>
        <dbReference type="PROSITE" id="PS50949"/>
    </source>
</evidence>
<dbReference type="STRING" id="1121416.SAMN02745220_04084"/>
<evidence type="ECO:0000313" key="6">
    <source>
        <dbReference type="Proteomes" id="UP000184603"/>
    </source>
</evidence>
<dbReference type="PROSITE" id="PS50949">
    <property type="entry name" value="HTH_GNTR"/>
    <property type="match status" value="1"/>
</dbReference>
<protein>
    <submittedName>
        <fullName evidence="5">Transcriptional regulator, GntR family</fullName>
    </submittedName>
</protein>
<dbReference type="SUPFAM" id="SSF48008">
    <property type="entry name" value="GntR ligand-binding domain-like"/>
    <property type="match status" value="1"/>
</dbReference>
<dbReference type="AlphaFoldDB" id="A0A1M7YG30"/>
<gene>
    <name evidence="5" type="ORF">SAMN02745220_04084</name>
</gene>
<dbReference type="OrthoDB" id="9810548at2"/>
<dbReference type="PANTHER" id="PTHR43537:SF5">
    <property type="entry name" value="UXU OPERON TRANSCRIPTIONAL REGULATOR"/>
    <property type="match status" value="1"/>
</dbReference>
<evidence type="ECO:0000256" key="3">
    <source>
        <dbReference type="ARBA" id="ARBA00023163"/>
    </source>
</evidence>
<evidence type="ECO:0000256" key="2">
    <source>
        <dbReference type="ARBA" id="ARBA00023125"/>
    </source>
</evidence>
<dbReference type="RefSeq" id="WP_073615512.1">
    <property type="nucleotide sequence ID" value="NZ_FRFE01000026.1"/>
</dbReference>
<dbReference type="InterPro" id="IPR000524">
    <property type="entry name" value="Tscrpt_reg_HTH_GntR"/>
</dbReference>
<accession>A0A1M7YG30</accession>
<dbReference type="Pfam" id="PF07729">
    <property type="entry name" value="FCD"/>
    <property type="match status" value="1"/>
</dbReference>
<reference evidence="5 6" key="1">
    <citation type="submission" date="2016-12" db="EMBL/GenBank/DDBJ databases">
        <authorList>
            <person name="Song W.-J."/>
            <person name="Kurnit D.M."/>
        </authorList>
    </citation>
    <scope>NUCLEOTIDE SEQUENCE [LARGE SCALE GENOMIC DNA]</scope>
    <source>
        <strain evidence="5 6">DSM 18488</strain>
    </source>
</reference>
<sequence length="221" mass="25724">MDFKKQTYTDHVVTYIKQSILDGTYKPGSKVKELVIAKKLSISRAPIREALQILIKEGLVVWTPQKGKFITKLDPKQIRDSYFTGGILEAAAVCSVIQKYTARDIKSLEELAEKMRLVAENGEPIETLAPLDDKFHQILFSRIDNELLLEFCRRACQGISKFLLFRYWIQLYSVEEVYWRHKNIVDSLRKGDVYELEGCIRNHYLDAGKRMSEICRRETEK</sequence>
<organism evidence="5 6">
    <name type="scientific">Desulfopila aestuarii DSM 18488</name>
    <dbReference type="NCBI Taxonomy" id="1121416"/>
    <lineage>
        <taxon>Bacteria</taxon>
        <taxon>Pseudomonadati</taxon>
        <taxon>Thermodesulfobacteriota</taxon>
        <taxon>Desulfobulbia</taxon>
        <taxon>Desulfobulbales</taxon>
        <taxon>Desulfocapsaceae</taxon>
        <taxon>Desulfopila</taxon>
    </lineage>
</organism>
<keyword evidence="3" id="KW-0804">Transcription</keyword>
<dbReference type="SMART" id="SM00345">
    <property type="entry name" value="HTH_GNTR"/>
    <property type="match status" value="1"/>
</dbReference>
<evidence type="ECO:0000256" key="1">
    <source>
        <dbReference type="ARBA" id="ARBA00023015"/>
    </source>
</evidence>
<keyword evidence="6" id="KW-1185">Reference proteome</keyword>
<keyword evidence="1" id="KW-0805">Transcription regulation</keyword>
<dbReference type="InterPro" id="IPR008920">
    <property type="entry name" value="TF_FadR/GntR_C"/>
</dbReference>
<dbReference type="CDD" id="cd07377">
    <property type="entry name" value="WHTH_GntR"/>
    <property type="match status" value="1"/>
</dbReference>
<dbReference type="Pfam" id="PF00392">
    <property type="entry name" value="GntR"/>
    <property type="match status" value="1"/>
</dbReference>
<dbReference type="SUPFAM" id="SSF46785">
    <property type="entry name" value="Winged helix' DNA-binding domain"/>
    <property type="match status" value="1"/>
</dbReference>
<evidence type="ECO:0000313" key="5">
    <source>
        <dbReference type="EMBL" id="SHO51595.1"/>
    </source>
</evidence>
<dbReference type="Proteomes" id="UP000184603">
    <property type="component" value="Unassembled WGS sequence"/>
</dbReference>